<reference evidence="2 3" key="1">
    <citation type="submission" date="2021-11" db="EMBL/GenBank/DDBJ databases">
        <title>Lacrimispora sp. nov. NSJ-141 isolated from human feces.</title>
        <authorList>
            <person name="Abdugheni R."/>
        </authorList>
    </citation>
    <scope>NUCLEOTIDE SEQUENCE [LARGE SCALE GENOMIC DNA]</scope>
    <source>
        <strain evidence="2 3">NSJ-141</strain>
    </source>
</reference>
<proteinExistence type="predicted"/>
<protein>
    <submittedName>
        <fullName evidence="2">HEPN domain-containing protein</fullName>
    </submittedName>
</protein>
<evidence type="ECO:0000313" key="3">
    <source>
        <dbReference type="Proteomes" id="UP001299265"/>
    </source>
</evidence>
<sequence length="214" mass="24634">MNEQVIFKTDMFLEVKSEALYKPQMMDGLGDKTLGQYAPLTCGALAKPEYKGDMFEKEFISSFLESAKMLAVASRRDSVPTPGIYLFHTYSLVLPVLYMTRHCMELSIKRAIHLVGGNPKQTHKLMSLWSSFLSYLPQERNANDERILKRMQHFVRDVDALDDNGEKLRYPKGNDKQLTQDTFYWVNCVAITDALEHFVKQLDVLAVNEEKEVK</sequence>
<dbReference type="AlphaFoldDB" id="A0AAP2WA19"/>
<dbReference type="InterPro" id="IPR007842">
    <property type="entry name" value="HEPN_dom"/>
</dbReference>
<organism evidence="2 3">
    <name type="scientific">Lientehia hominis</name>
    <dbReference type="NCBI Taxonomy" id="2897778"/>
    <lineage>
        <taxon>Bacteria</taxon>
        <taxon>Bacillati</taxon>
        <taxon>Bacillota</taxon>
        <taxon>Clostridia</taxon>
        <taxon>Lachnospirales</taxon>
        <taxon>Lachnospiraceae</taxon>
        <taxon>Lientehia</taxon>
    </lineage>
</organism>
<name>A0AAP2WA19_9FIRM</name>
<dbReference type="EMBL" id="JAJNOR010000004">
    <property type="protein sequence ID" value="MCD2492474.1"/>
    <property type="molecule type" value="Genomic_DNA"/>
</dbReference>
<dbReference type="RefSeq" id="WP_231062368.1">
    <property type="nucleotide sequence ID" value="NZ_JAJNOR010000004.1"/>
</dbReference>
<feature type="domain" description="HEPN" evidence="1">
    <location>
        <begin position="97"/>
        <end position="179"/>
    </location>
</feature>
<gene>
    <name evidence="2" type="ORF">LQE92_07495</name>
</gene>
<dbReference type="Pfam" id="PF05168">
    <property type="entry name" value="HEPN"/>
    <property type="match status" value="1"/>
</dbReference>
<comment type="caution">
    <text evidence="2">The sequence shown here is derived from an EMBL/GenBank/DDBJ whole genome shotgun (WGS) entry which is preliminary data.</text>
</comment>
<accession>A0AAP2WA19</accession>
<evidence type="ECO:0000313" key="2">
    <source>
        <dbReference type="EMBL" id="MCD2492474.1"/>
    </source>
</evidence>
<dbReference type="Proteomes" id="UP001299265">
    <property type="component" value="Unassembled WGS sequence"/>
</dbReference>
<evidence type="ECO:0000259" key="1">
    <source>
        <dbReference type="Pfam" id="PF05168"/>
    </source>
</evidence>
<keyword evidence="3" id="KW-1185">Reference proteome</keyword>